<evidence type="ECO:0000313" key="1">
    <source>
        <dbReference type="EMBL" id="CAG12822.1"/>
    </source>
</evidence>
<dbReference type="HOGENOM" id="CLU_033039_1_4_1"/>
<organism evidence="1">
    <name type="scientific">Tetraodon nigroviridis</name>
    <name type="common">Spotted green pufferfish</name>
    <name type="synonym">Chelonodon nigroviridis</name>
    <dbReference type="NCBI Taxonomy" id="99883"/>
    <lineage>
        <taxon>Eukaryota</taxon>
        <taxon>Metazoa</taxon>
        <taxon>Chordata</taxon>
        <taxon>Craniata</taxon>
        <taxon>Vertebrata</taxon>
        <taxon>Euteleostomi</taxon>
        <taxon>Actinopterygii</taxon>
        <taxon>Neopterygii</taxon>
        <taxon>Teleostei</taxon>
        <taxon>Neoteleostei</taxon>
        <taxon>Acanthomorphata</taxon>
        <taxon>Eupercaria</taxon>
        <taxon>Tetraodontiformes</taxon>
        <taxon>Tetradontoidea</taxon>
        <taxon>Tetraodontidae</taxon>
        <taxon>Tetraodon</taxon>
    </lineage>
</organism>
<sequence length="24" mass="2851">MHKPLRKRGLYVFLSFGIIYLELG</sequence>
<dbReference type="KEGG" id="tng:GSTEN00035272G001"/>
<dbReference type="EMBL" id="CAAE01015116">
    <property type="protein sequence ID" value="CAG12822.1"/>
    <property type="molecule type" value="Genomic_DNA"/>
</dbReference>
<comment type="caution">
    <text evidence="1">The sequence shown here is derived from an EMBL/GenBank/DDBJ whole genome shotgun (WGS) entry which is preliminary data.</text>
</comment>
<protein>
    <submittedName>
        <fullName evidence="1">(spotted green pufferfish) hypothetical protein</fullName>
    </submittedName>
</protein>
<name>Q4RFL0_TETNG</name>
<dbReference type="AlphaFoldDB" id="Q4RFL0"/>
<reference evidence="1" key="2">
    <citation type="submission" date="2004-02" db="EMBL/GenBank/DDBJ databases">
        <authorList>
            <consortium name="Genoscope"/>
            <consortium name="Whitehead Institute Centre for Genome Research"/>
        </authorList>
    </citation>
    <scope>NUCLEOTIDE SEQUENCE</scope>
</reference>
<gene>
    <name evidence="1" type="ORF">GSTENG00035272001</name>
</gene>
<accession>Q4RFL0</accession>
<proteinExistence type="predicted"/>
<reference evidence="1" key="1">
    <citation type="journal article" date="2004" name="Nature">
        <title>Genome duplication in the teleost fish Tetraodon nigroviridis reveals the early vertebrate proto-karyotype.</title>
        <authorList>
            <person name="Jaillon O."/>
            <person name="Aury J.-M."/>
            <person name="Brunet F."/>
            <person name="Petit J.-L."/>
            <person name="Stange-Thomann N."/>
            <person name="Mauceli E."/>
            <person name="Bouneau L."/>
            <person name="Fischer C."/>
            <person name="Ozouf-Costaz C."/>
            <person name="Bernot A."/>
            <person name="Nicaud S."/>
            <person name="Jaffe D."/>
            <person name="Fisher S."/>
            <person name="Lutfalla G."/>
            <person name="Dossat C."/>
            <person name="Segurens B."/>
            <person name="Dasilva C."/>
            <person name="Salanoubat M."/>
            <person name="Levy M."/>
            <person name="Boudet N."/>
            <person name="Castellano S."/>
            <person name="Anthouard V."/>
            <person name="Jubin C."/>
            <person name="Castelli V."/>
            <person name="Katinka M."/>
            <person name="Vacherie B."/>
            <person name="Biemont C."/>
            <person name="Skalli Z."/>
            <person name="Cattolico L."/>
            <person name="Poulain J."/>
            <person name="De Berardinis V."/>
            <person name="Cruaud C."/>
            <person name="Duprat S."/>
            <person name="Brottier P."/>
            <person name="Coutanceau J.-P."/>
            <person name="Gouzy J."/>
            <person name="Parra G."/>
            <person name="Lardier G."/>
            <person name="Chapple C."/>
            <person name="McKernan K.J."/>
            <person name="McEwan P."/>
            <person name="Bosak S."/>
            <person name="Kellis M."/>
            <person name="Volff J.-N."/>
            <person name="Guigo R."/>
            <person name="Zody M.C."/>
            <person name="Mesirov J."/>
            <person name="Lindblad-Toh K."/>
            <person name="Birren B."/>
            <person name="Nusbaum C."/>
            <person name="Kahn D."/>
            <person name="Robinson-Rechavi M."/>
            <person name="Laudet V."/>
            <person name="Schachter V."/>
            <person name="Quetier F."/>
            <person name="Saurin W."/>
            <person name="Scarpelli C."/>
            <person name="Wincker P."/>
            <person name="Lander E.S."/>
            <person name="Weissenbach J."/>
            <person name="Roest Crollius H."/>
        </authorList>
    </citation>
    <scope>NUCLEOTIDE SEQUENCE [LARGE SCALE GENOMIC DNA]</scope>
</reference>